<evidence type="ECO:0000256" key="1">
    <source>
        <dbReference type="SAM" id="MobiDB-lite"/>
    </source>
</evidence>
<feature type="transmembrane region" description="Helical" evidence="2">
    <location>
        <begin position="488"/>
        <end position="510"/>
    </location>
</feature>
<reference evidence="3 4" key="1">
    <citation type="submission" date="2019-01" db="EMBL/GenBank/DDBJ databases">
        <title>Draft genome sequence of Dictyobacter sp. Uno17.</title>
        <authorList>
            <person name="Wang C.M."/>
            <person name="Zheng Y."/>
            <person name="Sakai Y."/>
            <person name="Abe K."/>
            <person name="Yokota A."/>
            <person name="Yabe S."/>
        </authorList>
    </citation>
    <scope>NUCLEOTIDE SEQUENCE [LARGE SCALE GENOMIC DNA]</scope>
    <source>
        <strain evidence="3 4">Uno17</strain>
    </source>
</reference>
<feature type="compositionally biased region" description="Low complexity" evidence="1">
    <location>
        <begin position="64"/>
        <end position="81"/>
    </location>
</feature>
<feature type="transmembrane region" description="Helical" evidence="2">
    <location>
        <begin position="628"/>
        <end position="647"/>
    </location>
</feature>
<sequence>MIEGIVMKDISSLQIDARCVKCGRLSGADVTLYEMRNHLFICADCQREAEQQGKQIAWASTDTAPAPLSSASQAQTQSAQTIAGPRRTISLSQPPPLPPDSLFAVLSLPLDAPLSTIEAALEKSMKGWMRAPRSPEKTTMLDRLQEWQELIEDEERLAAYRESMKPQRKGNALSVGGRLVLTTQEFVAACEASQEGWADGERYLRMGQLKHWVLFQLGDVALATDIGNYQTWNKVSDFHAFNEALYRMDMQRPFRLYSETKWQPLSTLPSARDPQELAALCDQHWHLGERNLFEGAMVFWLAACHQLPDVRSYFIEHLARYDRKKDQRGVGLELLLEHAVPTLEKPQLRVTFDGEEDGYAIKNWDRELNHKLVNVKVENLTRGFVSFKLRLDASPQGDWVELKPDNPLFAHGLKKEAFPVQSLLSFWQLSRLARGKSYQRKLVLQTLAAKNELVIVQEFPVTIRTQSYYQGLRGKLWLWGLRGNLPGLFWNALIALLLSFTVFKILPLLVPAPWYSTWTTPSDFIFPLLQMSVVEAVAPLQSLDLLAVLIFSAVIAFAGLRCGYAKGHRDESPRSNARSYRRWTGWLFFFLIVGVIWRLQYPILSIYLQDNNNQTLLNCAPYLIGDGILWLLCFVIMQVIVLIRSQLEKYLRTRYAMLLDLPGRE</sequence>
<feature type="transmembrane region" description="Helical" evidence="2">
    <location>
        <begin position="585"/>
        <end position="608"/>
    </location>
</feature>
<keyword evidence="2" id="KW-0812">Transmembrane</keyword>
<keyword evidence="2" id="KW-1133">Transmembrane helix</keyword>
<organism evidence="3 4">
    <name type="scientific">Dictyobacter arantiisoli</name>
    <dbReference type="NCBI Taxonomy" id="2014874"/>
    <lineage>
        <taxon>Bacteria</taxon>
        <taxon>Bacillati</taxon>
        <taxon>Chloroflexota</taxon>
        <taxon>Ktedonobacteria</taxon>
        <taxon>Ktedonobacterales</taxon>
        <taxon>Dictyobacteraceae</taxon>
        <taxon>Dictyobacter</taxon>
    </lineage>
</organism>
<evidence type="ECO:0000256" key="2">
    <source>
        <dbReference type="SAM" id="Phobius"/>
    </source>
</evidence>
<dbReference type="EMBL" id="BIXY01000013">
    <property type="protein sequence ID" value="GCF07726.1"/>
    <property type="molecule type" value="Genomic_DNA"/>
</dbReference>
<keyword evidence="4" id="KW-1185">Reference proteome</keyword>
<feature type="region of interest" description="Disordered" evidence="1">
    <location>
        <begin position="64"/>
        <end position="94"/>
    </location>
</feature>
<name>A0A5A5T976_9CHLR</name>
<evidence type="ECO:0000313" key="3">
    <source>
        <dbReference type="EMBL" id="GCF07726.1"/>
    </source>
</evidence>
<evidence type="ECO:0000313" key="4">
    <source>
        <dbReference type="Proteomes" id="UP000322530"/>
    </source>
</evidence>
<comment type="caution">
    <text evidence="3">The sequence shown here is derived from an EMBL/GenBank/DDBJ whole genome shotgun (WGS) entry which is preliminary data.</text>
</comment>
<protein>
    <submittedName>
        <fullName evidence="3">Uncharacterized protein</fullName>
    </submittedName>
</protein>
<feature type="transmembrane region" description="Helical" evidence="2">
    <location>
        <begin position="545"/>
        <end position="564"/>
    </location>
</feature>
<keyword evidence="2" id="KW-0472">Membrane</keyword>
<dbReference type="AlphaFoldDB" id="A0A5A5T976"/>
<gene>
    <name evidence="3" type="ORF">KDI_12900</name>
</gene>
<proteinExistence type="predicted"/>
<dbReference type="Proteomes" id="UP000322530">
    <property type="component" value="Unassembled WGS sequence"/>
</dbReference>
<accession>A0A5A5T976</accession>